<evidence type="ECO:0000256" key="7">
    <source>
        <dbReference type="SAM" id="MobiDB-lite"/>
    </source>
</evidence>
<dbReference type="InterPro" id="IPR009057">
    <property type="entry name" value="Homeodomain-like_sf"/>
</dbReference>
<keyword evidence="5" id="KW-0804">Transcription</keyword>
<keyword evidence="6" id="KW-0539">Nucleus</keyword>
<dbReference type="FunFam" id="1.10.10.60:FF:000158">
    <property type="entry name" value="MYB transcription factor"/>
    <property type="match status" value="1"/>
</dbReference>
<evidence type="ECO:0000256" key="4">
    <source>
        <dbReference type="ARBA" id="ARBA00023125"/>
    </source>
</evidence>
<dbReference type="PANTHER" id="PTHR47997:SF34">
    <property type="entry name" value="TRANSCRIPTION FACTOR MYB86-LIKE"/>
    <property type="match status" value="1"/>
</dbReference>
<evidence type="ECO:0000259" key="8">
    <source>
        <dbReference type="PROSITE" id="PS50090"/>
    </source>
</evidence>
<sequence length="282" mass="31978">MGRHSCTEKEKLRKGLWSPDEDEKLYTFITRFGVGCWSSVPKLAGLQRCGKSCRLRWINYLRPDLKRGMFSQEEEELIISLHEALGNRWAQIAVQLPGRTDNDIKNYWNIHLKKKLKKLQAAEIPNGFSSSSHSISRGQWERRLQADINTAKQALESALSYQNTINVPELKPERFTYASSTENIARLLKDWMPNTPKSEQSISSSSTQNSFINNPASFESSSNSGFSRSDSPEAGIVQVESKPDPSALAPLSMLENWLLDESAIPGKEYLTDFLFDENPELF</sequence>
<proteinExistence type="predicted"/>
<dbReference type="EMBL" id="MT774109">
    <property type="protein sequence ID" value="QOV09159.1"/>
    <property type="molecule type" value="Genomic_DNA"/>
</dbReference>
<dbReference type="InterPro" id="IPR051953">
    <property type="entry name" value="Plant_SW-associated_TFs"/>
</dbReference>
<reference evidence="10" key="1">
    <citation type="submission" date="2020-07" db="EMBL/GenBank/DDBJ databases">
        <authorList>
            <person name="Zhu Y.H."/>
        </authorList>
    </citation>
    <scope>NUCLEOTIDE SEQUENCE</scope>
    <source>
        <strain evidence="10">C32404</strain>
    </source>
</reference>
<dbReference type="SMART" id="SM00717">
    <property type="entry name" value="SANT"/>
    <property type="match status" value="2"/>
</dbReference>
<comment type="subcellular location">
    <subcellularLocation>
        <location evidence="1">Nucleus</location>
    </subcellularLocation>
</comment>
<evidence type="ECO:0000313" key="10">
    <source>
        <dbReference type="EMBL" id="QOV09159.1"/>
    </source>
</evidence>
<keyword evidence="2" id="KW-0677">Repeat</keyword>
<feature type="region of interest" description="Disordered" evidence="7">
    <location>
        <begin position="195"/>
        <end position="242"/>
    </location>
</feature>
<feature type="domain" description="HTH myb-type" evidence="9">
    <location>
        <begin position="62"/>
        <end position="116"/>
    </location>
</feature>
<dbReference type="Pfam" id="PF00249">
    <property type="entry name" value="Myb_DNA-binding"/>
    <property type="match status" value="2"/>
</dbReference>
<accession>A0A7U3RWW9</accession>
<dbReference type="PANTHER" id="PTHR47997">
    <property type="entry name" value="MYB DOMAIN PROTEIN 55"/>
    <property type="match status" value="1"/>
</dbReference>
<dbReference type="InterPro" id="IPR017930">
    <property type="entry name" value="Myb_dom"/>
</dbReference>
<dbReference type="InterPro" id="IPR001005">
    <property type="entry name" value="SANT/Myb"/>
</dbReference>
<dbReference type="GO" id="GO:0005634">
    <property type="term" value="C:nucleus"/>
    <property type="evidence" value="ECO:0007669"/>
    <property type="project" value="UniProtKB-SubCell"/>
</dbReference>
<dbReference type="GO" id="GO:0003677">
    <property type="term" value="F:DNA binding"/>
    <property type="evidence" value="ECO:0007669"/>
    <property type="project" value="UniProtKB-KW"/>
</dbReference>
<feature type="domain" description="Myb-like" evidence="8">
    <location>
        <begin position="62"/>
        <end position="112"/>
    </location>
</feature>
<dbReference type="PROSITE" id="PS51294">
    <property type="entry name" value="HTH_MYB"/>
    <property type="match status" value="2"/>
</dbReference>
<feature type="compositionally biased region" description="Low complexity" evidence="7">
    <location>
        <begin position="198"/>
        <end position="229"/>
    </location>
</feature>
<evidence type="ECO:0000259" key="9">
    <source>
        <dbReference type="PROSITE" id="PS51294"/>
    </source>
</evidence>
<keyword evidence="3" id="KW-0805">Transcription regulation</keyword>
<evidence type="ECO:0000256" key="5">
    <source>
        <dbReference type="ARBA" id="ARBA00023163"/>
    </source>
</evidence>
<name>A0A7U3RWW9_9LAMI</name>
<dbReference type="CDD" id="cd00167">
    <property type="entry name" value="SANT"/>
    <property type="match status" value="2"/>
</dbReference>
<evidence type="ECO:0000256" key="3">
    <source>
        <dbReference type="ARBA" id="ARBA00023015"/>
    </source>
</evidence>
<evidence type="ECO:0000256" key="2">
    <source>
        <dbReference type="ARBA" id="ARBA00022737"/>
    </source>
</evidence>
<gene>
    <name evidence="10" type="primary">MYB</name>
</gene>
<dbReference type="Gene3D" id="1.10.10.60">
    <property type="entry name" value="Homeodomain-like"/>
    <property type="match status" value="2"/>
</dbReference>
<dbReference type="PROSITE" id="PS50090">
    <property type="entry name" value="MYB_LIKE"/>
    <property type="match status" value="2"/>
</dbReference>
<evidence type="ECO:0000256" key="1">
    <source>
        <dbReference type="ARBA" id="ARBA00004123"/>
    </source>
</evidence>
<evidence type="ECO:0000256" key="6">
    <source>
        <dbReference type="ARBA" id="ARBA00023242"/>
    </source>
</evidence>
<feature type="domain" description="HTH myb-type" evidence="9">
    <location>
        <begin position="9"/>
        <end position="61"/>
    </location>
</feature>
<dbReference type="SUPFAM" id="SSF46689">
    <property type="entry name" value="Homeodomain-like"/>
    <property type="match status" value="1"/>
</dbReference>
<dbReference type="AlphaFoldDB" id="A0A7U3RWW9"/>
<organism evidence="10">
    <name type="scientific">Forsythia suspensa</name>
    <dbReference type="NCBI Taxonomy" id="126418"/>
    <lineage>
        <taxon>Eukaryota</taxon>
        <taxon>Viridiplantae</taxon>
        <taxon>Streptophyta</taxon>
        <taxon>Embryophyta</taxon>
        <taxon>Tracheophyta</taxon>
        <taxon>Spermatophyta</taxon>
        <taxon>Magnoliopsida</taxon>
        <taxon>eudicotyledons</taxon>
        <taxon>Gunneridae</taxon>
        <taxon>Pentapetalae</taxon>
        <taxon>asterids</taxon>
        <taxon>lamiids</taxon>
        <taxon>Lamiales</taxon>
        <taxon>Oleaceae</taxon>
        <taxon>Forsythieae</taxon>
        <taxon>Forsythia</taxon>
    </lineage>
</organism>
<keyword evidence="4" id="KW-0238">DNA-binding</keyword>
<protein>
    <submittedName>
        <fullName evidence="10">MYB protein</fullName>
    </submittedName>
</protein>
<feature type="domain" description="Myb-like" evidence="8">
    <location>
        <begin position="9"/>
        <end position="61"/>
    </location>
</feature>